<name>A0A1H2R7F8_9RHOB</name>
<dbReference type="Pfam" id="PF13801">
    <property type="entry name" value="Metal_resist"/>
    <property type="match status" value="1"/>
</dbReference>
<evidence type="ECO:0000313" key="2">
    <source>
        <dbReference type="Proteomes" id="UP000199441"/>
    </source>
</evidence>
<evidence type="ECO:0000313" key="1">
    <source>
        <dbReference type="EMBL" id="SDW15413.1"/>
    </source>
</evidence>
<dbReference type="STRING" id="670155.SAMN04488001_0408"/>
<dbReference type="OrthoDB" id="7865640at2"/>
<gene>
    <name evidence="1" type="ORF">SAMN04488001_0408</name>
</gene>
<dbReference type="InterPro" id="IPR025961">
    <property type="entry name" value="Metal_resist"/>
</dbReference>
<sequence>MAMEEIKAPMPRRVKLALITSLAVNVLVIGAVAGAMIKGGGRPPKGYSDRSGSSVAIGIYGHALEKADRRAVGALMRADRKAQRREIRAELGALAAKASDLLVQTPFDKQAFANVLLEQQHVIKGSADAMQTALVEHIAAMSPERRAAYAQRLNDALEKGARRRKSDRK</sequence>
<accession>A0A1H2R7F8</accession>
<proteinExistence type="predicted"/>
<dbReference type="EMBL" id="FNOI01000001">
    <property type="protein sequence ID" value="SDW15413.1"/>
    <property type="molecule type" value="Genomic_DNA"/>
</dbReference>
<organism evidence="1 2">
    <name type="scientific">Litoreibacter albidus</name>
    <dbReference type="NCBI Taxonomy" id="670155"/>
    <lineage>
        <taxon>Bacteria</taxon>
        <taxon>Pseudomonadati</taxon>
        <taxon>Pseudomonadota</taxon>
        <taxon>Alphaproteobacteria</taxon>
        <taxon>Rhodobacterales</taxon>
        <taxon>Roseobacteraceae</taxon>
        <taxon>Litoreibacter</taxon>
    </lineage>
</organism>
<dbReference type="Proteomes" id="UP000199441">
    <property type="component" value="Unassembled WGS sequence"/>
</dbReference>
<dbReference type="AlphaFoldDB" id="A0A1H2R7F8"/>
<keyword evidence="2" id="KW-1185">Reference proteome</keyword>
<reference evidence="2" key="1">
    <citation type="submission" date="2016-10" db="EMBL/GenBank/DDBJ databases">
        <authorList>
            <person name="Varghese N."/>
            <person name="Submissions S."/>
        </authorList>
    </citation>
    <scope>NUCLEOTIDE SEQUENCE [LARGE SCALE GENOMIC DNA]</scope>
    <source>
        <strain evidence="2">DSM 26922</strain>
    </source>
</reference>
<protein>
    <submittedName>
        <fullName evidence="1">Uncharacterized membrane protein</fullName>
    </submittedName>
</protein>